<reference evidence="1" key="1">
    <citation type="submission" date="2017-02" db="UniProtKB">
        <authorList>
            <consortium name="WormBaseParasite"/>
        </authorList>
    </citation>
    <scope>IDENTIFICATION</scope>
</reference>
<name>A0A0R3SQK8_HYMDI</name>
<protein>
    <submittedName>
        <fullName evidence="1">Protein kinase domain-containing protein</fullName>
    </submittedName>
</protein>
<dbReference type="AlphaFoldDB" id="A0A0R3SQK8"/>
<accession>A0A0R3SQK8</accession>
<evidence type="ECO:0000313" key="1">
    <source>
        <dbReference type="WBParaSite" id="HDID_0000736401-mRNA-1"/>
    </source>
</evidence>
<sequence>LGMVPPHSHSEDFIAPVEYDLAADLYTPTAFSAVNPYRELTGRNCNVTKCLSLLKCCQNRLMHYRSVKVMSFPSLLIDELASGALLHTYAPQMIARDW</sequence>
<dbReference type="WBParaSite" id="HDID_0000736401-mRNA-1">
    <property type="protein sequence ID" value="HDID_0000736401-mRNA-1"/>
    <property type="gene ID" value="HDID_0000736401"/>
</dbReference>
<organism evidence="1">
    <name type="scientific">Hymenolepis diminuta</name>
    <name type="common">Rat tapeworm</name>
    <dbReference type="NCBI Taxonomy" id="6216"/>
    <lineage>
        <taxon>Eukaryota</taxon>
        <taxon>Metazoa</taxon>
        <taxon>Spiralia</taxon>
        <taxon>Lophotrochozoa</taxon>
        <taxon>Platyhelminthes</taxon>
        <taxon>Cestoda</taxon>
        <taxon>Eucestoda</taxon>
        <taxon>Cyclophyllidea</taxon>
        <taxon>Hymenolepididae</taxon>
        <taxon>Hymenolepis</taxon>
    </lineage>
</organism>
<proteinExistence type="predicted"/>